<organism evidence="2 3">
    <name type="scientific">Olpidium bornovanus</name>
    <dbReference type="NCBI Taxonomy" id="278681"/>
    <lineage>
        <taxon>Eukaryota</taxon>
        <taxon>Fungi</taxon>
        <taxon>Fungi incertae sedis</taxon>
        <taxon>Olpidiomycota</taxon>
        <taxon>Olpidiomycotina</taxon>
        <taxon>Olpidiomycetes</taxon>
        <taxon>Olpidiales</taxon>
        <taxon>Olpidiaceae</taxon>
        <taxon>Olpidium</taxon>
    </lineage>
</organism>
<dbReference type="Proteomes" id="UP000673691">
    <property type="component" value="Unassembled WGS sequence"/>
</dbReference>
<sequence>MPNIFNRLAGWEGAAGAGAGTNPAFHRGGPAADAAVDRQWPQPLDGGHAFASGRPVLASGSHHQAGRDPSSPHAFRGGGGLTPANHQAGRDPSSPHAFRGGGGLTHSLAGESVFQPHSGAASQGILPIGVRILVGKRGFTVDRYLAEGNTLTRQLSRSSPLTRSSIEPLTSGDAWFLFLWGANRWFCPRIRRQTGQRGGGRAETYNLP</sequence>
<accession>A0A8H7ZQ30</accession>
<evidence type="ECO:0000256" key="1">
    <source>
        <dbReference type="SAM" id="MobiDB-lite"/>
    </source>
</evidence>
<keyword evidence="3" id="KW-1185">Reference proteome</keyword>
<dbReference type="AlphaFoldDB" id="A0A8H7ZQ30"/>
<dbReference type="EMBL" id="JAEFCI010010589">
    <property type="protein sequence ID" value="KAG5457125.1"/>
    <property type="molecule type" value="Genomic_DNA"/>
</dbReference>
<protein>
    <submittedName>
        <fullName evidence="2">Uncharacterized protein</fullName>
    </submittedName>
</protein>
<gene>
    <name evidence="2" type="ORF">BJ554DRAFT_2946</name>
</gene>
<proteinExistence type="predicted"/>
<reference evidence="2 3" key="1">
    <citation type="journal article" name="Sci. Rep.">
        <title>Genome-scale phylogenetic analyses confirm Olpidium as the closest living zoosporic fungus to the non-flagellated, terrestrial fungi.</title>
        <authorList>
            <person name="Chang Y."/>
            <person name="Rochon D."/>
            <person name="Sekimoto S."/>
            <person name="Wang Y."/>
            <person name="Chovatia M."/>
            <person name="Sandor L."/>
            <person name="Salamov A."/>
            <person name="Grigoriev I.V."/>
            <person name="Stajich J.E."/>
            <person name="Spatafora J.W."/>
        </authorList>
    </citation>
    <scope>NUCLEOTIDE SEQUENCE [LARGE SCALE GENOMIC DNA]</scope>
    <source>
        <strain evidence="2">S191</strain>
    </source>
</reference>
<name>A0A8H7ZQ30_9FUNG</name>
<evidence type="ECO:0000313" key="2">
    <source>
        <dbReference type="EMBL" id="KAG5457125.1"/>
    </source>
</evidence>
<feature type="region of interest" description="Disordered" evidence="1">
    <location>
        <begin position="38"/>
        <end position="110"/>
    </location>
</feature>
<comment type="caution">
    <text evidence="2">The sequence shown here is derived from an EMBL/GenBank/DDBJ whole genome shotgun (WGS) entry which is preliminary data.</text>
</comment>
<evidence type="ECO:0000313" key="3">
    <source>
        <dbReference type="Proteomes" id="UP000673691"/>
    </source>
</evidence>